<proteinExistence type="predicted"/>
<gene>
    <name evidence="1" type="ORF">AYBTSS11_LOCUS14254</name>
</gene>
<sequence>MLQILHNSLIIGEKLSFSELLISSITYTRNVNISEATIHFEKDSSLDYGMLRYPKICNLD</sequence>
<dbReference type="EMBL" id="OY731401">
    <property type="protein sequence ID" value="CAJ1950441.1"/>
    <property type="molecule type" value="Genomic_DNA"/>
</dbReference>
<reference evidence="1" key="1">
    <citation type="submission" date="2023-10" db="EMBL/GenBank/DDBJ databases">
        <authorList>
            <person name="Domelevo Entfellner J.-B."/>
        </authorList>
    </citation>
    <scope>NUCLEOTIDE SEQUENCE</scope>
</reference>
<keyword evidence="2" id="KW-1185">Reference proteome</keyword>
<accession>A0AA86STZ2</accession>
<dbReference type="Gramene" id="rna-AYBTSS11_LOCUS14254">
    <property type="protein sequence ID" value="CAJ1950441.1"/>
    <property type="gene ID" value="gene-AYBTSS11_LOCUS14254"/>
</dbReference>
<protein>
    <submittedName>
        <fullName evidence="1">Uncharacterized protein</fullName>
    </submittedName>
</protein>
<evidence type="ECO:0000313" key="2">
    <source>
        <dbReference type="Proteomes" id="UP001189624"/>
    </source>
</evidence>
<name>A0AA86STZ2_9FABA</name>
<evidence type="ECO:0000313" key="1">
    <source>
        <dbReference type="EMBL" id="CAJ1950441.1"/>
    </source>
</evidence>
<dbReference type="Proteomes" id="UP001189624">
    <property type="component" value="Chromosome 4"/>
</dbReference>
<dbReference type="AlphaFoldDB" id="A0AA86STZ2"/>
<organism evidence="1 2">
    <name type="scientific">Sphenostylis stenocarpa</name>
    <dbReference type="NCBI Taxonomy" id="92480"/>
    <lineage>
        <taxon>Eukaryota</taxon>
        <taxon>Viridiplantae</taxon>
        <taxon>Streptophyta</taxon>
        <taxon>Embryophyta</taxon>
        <taxon>Tracheophyta</taxon>
        <taxon>Spermatophyta</taxon>
        <taxon>Magnoliopsida</taxon>
        <taxon>eudicotyledons</taxon>
        <taxon>Gunneridae</taxon>
        <taxon>Pentapetalae</taxon>
        <taxon>rosids</taxon>
        <taxon>fabids</taxon>
        <taxon>Fabales</taxon>
        <taxon>Fabaceae</taxon>
        <taxon>Papilionoideae</taxon>
        <taxon>50 kb inversion clade</taxon>
        <taxon>NPAAA clade</taxon>
        <taxon>indigoferoid/millettioid clade</taxon>
        <taxon>Phaseoleae</taxon>
        <taxon>Sphenostylis</taxon>
    </lineage>
</organism>